<keyword evidence="4" id="KW-1185">Reference proteome</keyword>
<evidence type="ECO:0000313" key="3">
    <source>
        <dbReference type="EMBL" id="RDK87103.1"/>
    </source>
</evidence>
<dbReference type="PANTHER" id="PTHR37461">
    <property type="entry name" value="ANTI-SIGMA-K FACTOR RSKA"/>
    <property type="match status" value="1"/>
</dbReference>
<organism evidence="3 4">
    <name type="scientific">Marinirhabdus gelatinilytica</name>
    <dbReference type="NCBI Taxonomy" id="1703343"/>
    <lineage>
        <taxon>Bacteria</taxon>
        <taxon>Pseudomonadati</taxon>
        <taxon>Bacteroidota</taxon>
        <taxon>Flavobacteriia</taxon>
        <taxon>Flavobacteriales</taxon>
        <taxon>Flavobacteriaceae</taxon>
    </lineage>
</organism>
<sequence length="266" mass="29417">MTEQELIASGKLELYVCGSLPENEVQEVEDAIAQYPNLKKEIEIIESSLIQLAEGVAPPLSAMVWTYILNSIKNVRNITKETSDTTNWKAISGWAAAILLLCGLFYFLNENNALQEELEITTTETNNVKEQLEDVTEQKIKTETILADIRSEAFTPISLPGNQNVAPEAKAKIFYNKDQQVAYIDTKELPTPPRGKVYQVWSLIMEPLTPTSMGLLDEASLVDTGLYKLENFPEAEGFGITLEPEGGSETPTLSQLYVLGTVNTAP</sequence>
<dbReference type="RefSeq" id="WP_115123305.1">
    <property type="nucleotide sequence ID" value="NZ_QRAO01000002.1"/>
</dbReference>
<dbReference type="OrthoDB" id="1420916at2"/>
<feature type="coiled-coil region" evidence="1">
    <location>
        <begin position="111"/>
        <end position="138"/>
    </location>
</feature>
<dbReference type="InterPro" id="IPR018764">
    <property type="entry name" value="RskA_C"/>
</dbReference>
<evidence type="ECO:0000313" key="4">
    <source>
        <dbReference type="Proteomes" id="UP000255317"/>
    </source>
</evidence>
<dbReference type="EMBL" id="QRAO01000002">
    <property type="protein sequence ID" value="RDK87103.1"/>
    <property type="molecule type" value="Genomic_DNA"/>
</dbReference>
<name>A0A370QFF9_9FLAO</name>
<comment type="caution">
    <text evidence="3">The sequence shown here is derived from an EMBL/GenBank/DDBJ whole genome shotgun (WGS) entry which is preliminary data.</text>
</comment>
<keyword evidence="1" id="KW-0175">Coiled coil</keyword>
<evidence type="ECO:0000259" key="2">
    <source>
        <dbReference type="Pfam" id="PF10099"/>
    </source>
</evidence>
<dbReference type="GO" id="GO:0016989">
    <property type="term" value="F:sigma factor antagonist activity"/>
    <property type="evidence" value="ECO:0007669"/>
    <property type="project" value="TreeGrafter"/>
</dbReference>
<dbReference type="InterPro" id="IPR051474">
    <property type="entry name" value="Anti-sigma-K/W_factor"/>
</dbReference>
<reference evidence="3 4" key="1">
    <citation type="submission" date="2018-07" db="EMBL/GenBank/DDBJ databases">
        <title>Genomic Encyclopedia of Type Strains, Phase IV (KMG-IV): sequencing the most valuable type-strain genomes for metagenomic binning, comparative biology and taxonomic classification.</title>
        <authorList>
            <person name="Goeker M."/>
        </authorList>
    </citation>
    <scope>NUCLEOTIDE SEQUENCE [LARGE SCALE GENOMIC DNA]</scope>
    <source>
        <strain evidence="3 4">DSM 101478</strain>
    </source>
</reference>
<feature type="domain" description="Anti-sigma K factor RskA C-terminal" evidence="2">
    <location>
        <begin position="94"/>
        <end position="252"/>
    </location>
</feature>
<accession>A0A370QFF9</accession>
<dbReference type="PANTHER" id="PTHR37461:SF1">
    <property type="entry name" value="ANTI-SIGMA-K FACTOR RSKA"/>
    <property type="match status" value="1"/>
</dbReference>
<gene>
    <name evidence="3" type="ORF">C8D94_102284</name>
</gene>
<dbReference type="Proteomes" id="UP000255317">
    <property type="component" value="Unassembled WGS sequence"/>
</dbReference>
<dbReference type="AlphaFoldDB" id="A0A370QFF9"/>
<dbReference type="GO" id="GO:0005886">
    <property type="term" value="C:plasma membrane"/>
    <property type="evidence" value="ECO:0007669"/>
    <property type="project" value="InterPro"/>
</dbReference>
<dbReference type="Pfam" id="PF10099">
    <property type="entry name" value="RskA_C"/>
    <property type="match status" value="1"/>
</dbReference>
<protein>
    <submittedName>
        <fullName evidence="3">Anti-sigma-K factor rskA</fullName>
    </submittedName>
</protein>
<proteinExistence type="predicted"/>
<evidence type="ECO:0000256" key="1">
    <source>
        <dbReference type="SAM" id="Coils"/>
    </source>
</evidence>
<dbReference type="GO" id="GO:0006417">
    <property type="term" value="P:regulation of translation"/>
    <property type="evidence" value="ECO:0007669"/>
    <property type="project" value="TreeGrafter"/>
</dbReference>